<evidence type="ECO:0000313" key="2">
    <source>
        <dbReference type="EMBL" id="KAL0060033.1"/>
    </source>
</evidence>
<organism evidence="2 3">
    <name type="scientific">Marasmius tenuissimus</name>
    <dbReference type="NCBI Taxonomy" id="585030"/>
    <lineage>
        <taxon>Eukaryota</taxon>
        <taxon>Fungi</taxon>
        <taxon>Dikarya</taxon>
        <taxon>Basidiomycota</taxon>
        <taxon>Agaricomycotina</taxon>
        <taxon>Agaricomycetes</taxon>
        <taxon>Agaricomycetidae</taxon>
        <taxon>Agaricales</taxon>
        <taxon>Marasmiineae</taxon>
        <taxon>Marasmiaceae</taxon>
        <taxon>Marasmius</taxon>
    </lineage>
</organism>
<reference evidence="2 3" key="1">
    <citation type="submission" date="2024-05" db="EMBL/GenBank/DDBJ databases">
        <title>A draft genome resource for the thread blight pathogen Marasmius tenuissimus strain MS-2.</title>
        <authorList>
            <person name="Yulfo-Soto G.E."/>
            <person name="Baruah I.K."/>
            <person name="Amoako-Attah I."/>
            <person name="Bukari Y."/>
            <person name="Meinhardt L.W."/>
            <person name="Bailey B.A."/>
            <person name="Cohen S.P."/>
        </authorList>
    </citation>
    <scope>NUCLEOTIDE SEQUENCE [LARGE SCALE GENOMIC DNA]</scope>
    <source>
        <strain evidence="2 3">MS-2</strain>
    </source>
</reference>
<name>A0ABR2ZH16_9AGAR</name>
<dbReference type="GO" id="GO:0004674">
    <property type="term" value="F:protein serine/threonine kinase activity"/>
    <property type="evidence" value="ECO:0007669"/>
    <property type="project" value="UniProtKB-EC"/>
</dbReference>
<sequence length="392" mass="44874">MAFDETETLVVLLFGLKLVKVQCKKWTELSELLDQILQSEEHGLPERILNIMKQKQYRGRNLRYLTLKHPHFIHDLNDVPSELDINSLIPFEGGHGFTTQCANGRLPDDGSCLNLVVEEPLSIEQLEGTERFCSYEVILFLKKFGIEVTPRGGKDSNIGSGRMNETRVIWCKIVSKREFQVHEDLKEHDPDSHHVVPLIVDPLLLPTGDYLITMPHCGTNLYMLIKPSERSVLAGSVILRIAQQLCRAIAFLHSHNMYHLDIKPQNLALNTENNSNELHVIDLGWVMRGQQPCYLRRATGTYEYSAPEVRRWHEWEDAREEEPESVNEAPPPKRFNPLKADVWAVGNVLLILLSNVLEDEELDVEFADRALGVWDVADEETSEDGRGHWAFE</sequence>
<keyword evidence="2" id="KW-0808">Transferase</keyword>
<dbReference type="InterPro" id="IPR000719">
    <property type="entry name" value="Prot_kinase_dom"/>
</dbReference>
<dbReference type="EMBL" id="JBBXMP010000196">
    <property type="protein sequence ID" value="KAL0060033.1"/>
    <property type="molecule type" value="Genomic_DNA"/>
</dbReference>
<dbReference type="SMART" id="SM00220">
    <property type="entry name" value="S_TKc"/>
    <property type="match status" value="1"/>
</dbReference>
<keyword evidence="3" id="KW-1185">Reference proteome</keyword>
<dbReference type="Gene3D" id="1.10.510.10">
    <property type="entry name" value="Transferase(Phosphotransferase) domain 1"/>
    <property type="match status" value="1"/>
</dbReference>
<evidence type="ECO:0000313" key="3">
    <source>
        <dbReference type="Proteomes" id="UP001437256"/>
    </source>
</evidence>
<dbReference type="SUPFAM" id="SSF56112">
    <property type="entry name" value="Protein kinase-like (PK-like)"/>
    <property type="match status" value="1"/>
</dbReference>
<dbReference type="EC" id="2.7.11.1" evidence="2"/>
<feature type="domain" description="Protein kinase" evidence="1">
    <location>
        <begin position="121"/>
        <end position="392"/>
    </location>
</feature>
<gene>
    <name evidence="2" type="primary">STK17A_2</name>
    <name evidence="2" type="ORF">AAF712_013212</name>
</gene>
<accession>A0ABR2ZH16</accession>
<protein>
    <submittedName>
        <fullName evidence="2">Serine/threonine-protein kinase 17A</fullName>
        <ecNumber evidence="2">2.7.11.1</ecNumber>
    </submittedName>
</protein>
<proteinExistence type="predicted"/>
<dbReference type="Pfam" id="PF00069">
    <property type="entry name" value="Pkinase"/>
    <property type="match status" value="1"/>
</dbReference>
<dbReference type="PROSITE" id="PS50011">
    <property type="entry name" value="PROTEIN_KINASE_DOM"/>
    <property type="match status" value="1"/>
</dbReference>
<dbReference type="InterPro" id="IPR011009">
    <property type="entry name" value="Kinase-like_dom_sf"/>
</dbReference>
<comment type="caution">
    <text evidence="2">The sequence shown here is derived from an EMBL/GenBank/DDBJ whole genome shotgun (WGS) entry which is preliminary data.</text>
</comment>
<keyword evidence="2" id="KW-0418">Kinase</keyword>
<dbReference type="PANTHER" id="PTHR24347">
    <property type="entry name" value="SERINE/THREONINE-PROTEIN KINASE"/>
    <property type="match status" value="1"/>
</dbReference>
<evidence type="ECO:0000259" key="1">
    <source>
        <dbReference type="PROSITE" id="PS50011"/>
    </source>
</evidence>
<dbReference type="Proteomes" id="UP001437256">
    <property type="component" value="Unassembled WGS sequence"/>
</dbReference>